<dbReference type="Pfam" id="PF17675">
    <property type="entry name" value="APG6_N"/>
    <property type="match status" value="1"/>
</dbReference>
<reference evidence="6" key="1">
    <citation type="submission" date="2016-03" db="EMBL/GenBank/DDBJ databases">
        <authorList>
            <person name="Devillers Hugo."/>
        </authorList>
    </citation>
    <scope>NUCLEOTIDE SEQUENCE [LARGE SCALE GENOMIC DNA]</scope>
</reference>
<sequence>MGDAELLKCQNCHIPLELDSSLMELSLAQRNLLMNSATEPTVPAVQIPADRLKRLNSVRKGSELNLQPSVLNNLDSYVFLTGDSSTLHTTRLDGESGSEDDEDIRSRTLSSRISTLTNIFNILSSKSNIEYPVCQDCCDLLIQKLKGDYEDALKERDTYSDFLKRLERQQELEQDRSQEEGDSFEEERRIAEKEQEELLQKLANLEKTDADLDATIEKLEEELEVKKQHEMKELELRNIRDLEKMEFSKELQSLKNQYEFTLNSLDKLRKTNIYNETFRISHDGPFGTINGLRLGGLDEAPVPWQEINAALGQLVLLLATICARSEFKLTGYILRPMGSFSKIEQFDSKTQEWHSCDVFNNGGFKIGRIFNKGTSFDRAMVSIMDIIGQIISHLSLDRPVDSEEIELPYTMEAEKINGLSIKLSANKPGQEWTTACKFLLTNAKWLLAFSSSMITNS</sequence>
<dbReference type="OrthoDB" id="20368at2759"/>
<dbReference type="GO" id="GO:0006995">
    <property type="term" value="P:cellular response to nitrogen starvation"/>
    <property type="evidence" value="ECO:0007669"/>
    <property type="project" value="TreeGrafter"/>
</dbReference>
<protein>
    <submittedName>
        <fullName evidence="5">LANO_0H14400g1_1</fullName>
    </submittedName>
</protein>
<dbReference type="InterPro" id="IPR040455">
    <property type="entry name" value="Atg6_BARA"/>
</dbReference>
<evidence type="ECO:0000259" key="3">
    <source>
        <dbReference type="Pfam" id="PF04111"/>
    </source>
</evidence>
<dbReference type="Gene3D" id="6.10.250.3110">
    <property type="match status" value="1"/>
</dbReference>
<evidence type="ECO:0000313" key="5">
    <source>
        <dbReference type="EMBL" id="SCV05752.1"/>
    </source>
</evidence>
<dbReference type="GO" id="GO:0030674">
    <property type="term" value="F:protein-macromolecule adaptor activity"/>
    <property type="evidence" value="ECO:0007669"/>
    <property type="project" value="TreeGrafter"/>
</dbReference>
<feature type="compositionally biased region" description="Basic and acidic residues" evidence="2">
    <location>
        <begin position="170"/>
        <end position="179"/>
    </location>
</feature>
<feature type="domain" description="Atg6/beclin coiled-coil" evidence="4">
    <location>
        <begin position="132"/>
        <end position="265"/>
    </location>
</feature>
<dbReference type="Gene3D" id="1.10.418.40">
    <property type="entry name" value="Autophagy protein 6/Beclin 1"/>
    <property type="match status" value="1"/>
</dbReference>
<evidence type="ECO:0000256" key="2">
    <source>
        <dbReference type="SAM" id="MobiDB-lite"/>
    </source>
</evidence>
<dbReference type="InterPro" id="IPR038274">
    <property type="entry name" value="Atg6/Beclin_C_sf"/>
</dbReference>
<comment type="similarity">
    <text evidence="1">Belongs to the beclin family.</text>
</comment>
<dbReference type="Proteomes" id="UP000189911">
    <property type="component" value="Chromosome H"/>
</dbReference>
<evidence type="ECO:0000259" key="4">
    <source>
        <dbReference type="Pfam" id="PF17675"/>
    </source>
</evidence>
<dbReference type="EMBL" id="LT598447">
    <property type="protein sequence ID" value="SCV05752.1"/>
    <property type="molecule type" value="Genomic_DNA"/>
</dbReference>
<feature type="region of interest" description="Disordered" evidence="2">
    <location>
        <begin position="170"/>
        <end position="189"/>
    </location>
</feature>
<name>A0A1G4KMM7_9SACH</name>
<feature type="domain" description="Atg6 BARA" evidence="3">
    <location>
        <begin position="268"/>
        <end position="451"/>
    </location>
</feature>
<keyword evidence="6" id="KW-1185">Reference proteome</keyword>
<dbReference type="GO" id="GO:0000423">
    <property type="term" value="P:mitophagy"/>
    <property type="evidence" value="ECO:0007669"/>
    <property type="project" value="TreeGrafter"/>
</dbReference>
<accession>A0A1G4KMM7</accession>
<dbReference type="GO" id="GO:0034271">
    <property type="term" value="C:phosphatidylinositol 3-kinase complex, class III, type I"/>
    <property type="evidence" value="ECO:0007669"/>
    <property type="project" value="TreeGrafter"/>
</dbReference>
<gene>
    <name evidence="5" type="ORF">LANO_0H14400G</name>
</gene>
<dbReference type="GO" id="GO:0000407">
    <property type="term" value="C:phagophore assembly site"/>
    <property type="evidence" value="ECO:0007669"/>
    <property type="project" value="TreeGrafter"/>
</dbReference>
<dbReference type="InterPro" id="IPR007243">
    <property type="entry name" value="Atg6/Beclin"/>
</dbReference>
<dbReference type="GO" id="GO:0043548">
    <property type="term" value="F:phosphatidylinositol 3-kinase binding"/>
    <property type="evidence" value="ECO:0007669"/>
    <property type="project" value="TreeGrafter"/>
</dbReference>
<dbReference type="InterPro" id="IPR041691">
    <property type="entry name" value="Atg6/beclin_CC"/>
</dbReference>
<dbReference type="PANTHER" id="PTHR12768:SF4">
    <property type="entry name" value="BECLIN-1"/>
    <property type="match status" value="1"/>
</dbReference>
<dbReference type="Pfam" id="PF04111">
    <property type="entry name" value="APG6"/>
    <property type="match status" value="1"/>
</dbReference>
<evidence type="ECO:0000313" key="6">
    <source>
        <dbReference type="Proteomes" id="UP000189911"/>
    </source>
</evidence>
<dbReference type="GO" id="GO:0034272">
    <property type="term" value="C:phosphatidylinositol 3-kinase complex, class III, type II"/>
    <property type="evidence" value="ECO:0007669"/>
    <property type="project" value="TreeGrafter"/>
</dbReference>
<evidence type="ECO:0000256" key="1">
    <source>
        <dbReference type="ARBA" id="ARBA00005965"/>
    </source>
</evidence>
<dbReference type="PANTHER" id="PTHR12768">
    <property type="entry name" value="BECLIN 1"/>
    <property type="match status" value="1"/>
</dbReference>
<dbReference type="GO" id="GO:0045324">
    <property type="term" value="P:late endosome to vacuole transport"/>
    <property type="evidence" value="ECO:0007669"/>
    <property type="project" value="TreeGrafter"/>
</dbReference>
<dbReference type="GO" id="GO:0000045">
    <property type="term" value="P:autophagosome assembly"/>
    <property type="evidence" value="ECO:0007669"/>
    <property type="project" value="TreeGrafter"/>
</dbReference>
<organism evidence="5 6">
    <name type="scientific">Lachancea nothofagi CBS 11611</name>
    <dbReference type="NCBI Taxonomy" id="1266666"/>
    <lineage>
        <taxon>Eukaryota</taxon>
        <taxon>Fungi</taxon>
        <taxon>Dikarya</taxon>
        <taxon>Ascomycota</taxon>
        <taxon>Saccharomycotina</taxon>
        <taxon>Saccharomycetes</taxon>
        <taxon>Saccharomycetales</taxon>
        <taxon>Saccharomycetaceae</taxon>
        <taxon>Lachancea</taxon>
    </lineage>
</organism>
<dbReference type="AlphaFoldDB" id="A0A1G4KMM7"/>
<proteinExistence type="inferred from homology"/>